<dbReference type="AlphaFoldDB" id="C7LSN5"/>
<organism evidence="1 2">
    <name type="scientific">Desulfomicrobium baculatum (strain DSM 4028 / VKM B-1378 / X)</name>
    <name type="common">Desulfovibrio baculatus</name>
    <dbReference type="NCBI Taxonomy" id="525897"/>
    <lineage>
        <taxon>Bacteria</taxon>
        <taxon>Pseudomonadati</taxon>
        <taxon>Thermodesulfobacteriota</taxon>
        <taxon>Desulfovibrionia</taxon>
        <taxon>Desulfovibrionales</taxon>
        <taxon>Desulfomicrobiaceae</taxon>
        <taxon>Desulfomicrobium</taxon>
    </lineage>
</organism>
<dbReference type="Proteomes" id="UP000002216">
    <property type="component" value="Chromosome"/>
</dbReference>
<dbReference type="EMBL" id="CP001629">
    <property type="protein sequence ID" value="ACU89426.1"/>
    <property type="molecule type" value="Genomic_DNA"/>
</dbReference>
<evidence type="ECO:0000313" key="1">
    <source>
        <dbReference type="EMBL" id="ACU89426.1"/>
    </source>
</evidence>
<proteinExistence type="predicted"/>
<dbReference type="RefSeq" id="WP_015773520.1">
    <property type="nucleotide sequence ID" value="NC_013173.1"/>
</dbReference>
<evidence type="ECO:0000313" key="2">
    <source>
        <dbReference type="Proteomes" id="UP000002216"/>
    </source>
</evidence>
<dbReference type="KEGG" id="dba:Dbac_1328"/>
<reference evidence="1 2" key="1">
    <citation type="journal article" date="2009" name="Stand. Genomic Sci.">
        <title>Complete genome sequence of Desulfomicrobium baculatum type strain (X).</title>
        <authorList>
            <person name="Copeland A."/>
            <person name="Spring S."/>
            <person name="Goker M."/>
            <person name="Schneider S."/>
            <person name="Lapidus A."/>
            <person name="Del Rio T.G."/>
            <person name="Tice H."/>
            <person name="Cheng J.F."/>
            <person name="Chen F."/>
            <person name="Nolan M."/>
            <person name="Bruce D."/>
            <person name="Goodwin L."/>
            <person name="Pitluck S."/>
            <person name="Ivanova N."/>
            <person name="Mavrommatis K."/>
            <person name="Ovchinnikova G."/>
            <person name="Pati A."/>
            <person name="Chen A."/>
            <person name="Palaniappan K."/>
            <person name="Land M."/>
            <person name="Hauser L."/>
            <person name="Chang Y.J."/>
            <person name="Jeffries C.C."/>
            <person name="Meincke L."/>
            <person name="Sims D."/>
            <person name="Brettin T."/>
            <person name="Detter J.C."/>
            <person name="Han C."/>
            <person name="Chain P."/>
            <person name="Bristow J."/>
            <person name="Eisen J.A."/>
            <person name="Markowitz V."/>
            <person name="Hugenholtz P."/>
            <person name="Kyrpides N.C."/>
            <person name="Klenk H.P."/>
            <person name="Lucas S."/>
        </authorList>
    </citation>
    <scope>NUCLEOTIDE SEQUENCE [LARGE SCALE GENOMIC DNA]</scope>
    <source>
        <strain evidence="2">DSM 4028 / VKM B-1378 / X</strain>
    </source>
</reference>
<protein>
    <recommendedName>
        <fullName evidence="3">DUF1788 domain-containing protein</fullName>
    </recommendedName>
</protein>
<gene>
    <name evidence="1" type="ordered locus">Dbac_1328</name>
</gene>
<sequence>MSKVKRLIQSYANFIAVPWREDAAPAQRVIFCVYDENEELRLRAKIEEFELTTRQAGHDWFVFDVTDSFALWLANEDYAEEFFREPSLLGDLLPEEYLRFLISSFNTYIGEATANPNAVIAVLGVGALFGFAKVKDLVDSLAPLVKGRLMIFFPGSYENNNYRLLDGYDGWNYLAVPITADKSF</sequence>
<dbReference type="OrthoDB" id="5430574at2"/>
<accession>C7LSN5</accession>
<keyword evidence="2" id="KW-1185">Reference proteome</keyword>
<name>C7LSN5_DESBD</name>
<dbReference type="eggNOG" id="ENOG502ZBF5">
    <property type="taxonomic scope" value="Bacteria"/>
</dbReference>
<dbReference type="HOGENOM" id="CLU_126553_0_0_7"/>
<evidence type="ECO:0008006" key="3">
    <source>
        <dbReference type="Google" id="ProtNLM"/>
    </source>
</evidence>
<dbReference type="STRING" id="525897.Dbac_1328"/>